<sequence>MSDSAITTAPATTTTSDPASQLSETTPELETARTPASVVPQPVPPKDANTDAEEDFHEELKKRVMESLEAHRIASEATVKMLQRNVELEASSLGNLSGGDSGNVSTRPDLFCDFN</sequence>
<organism evidence="2 3">
    <name type="scientific">Armillaria solidipes</name>
    <dbReference type="NCBI Taxonomy" id="1076256"/>
    <lineage>
        <taxon>Eukaryota</taxon>
        <taxon>Fungi</taxon>
        <taxon>Dikarya</taxon>
        <taxon>Basidiomycota</taxon>
        <taxon>Agaricomycotina</taxon>
        <taxon>Agaricomycetes</taxon>
        <taxon>Agaricomycetidae</taxon>
        <taxon>Agaricales</taxon>
        <taxon>Marasmiineae</taxon>
        <taxon>Physalacriaceae</taxon>
        <taxon>Armillaria</taxon>
    </lineage>
</organism>
<protein>
    <submittedName>
        <fullName evidence="2">Uncharacterized protein</fullName>
    </submittedName>
</protein>
<gene>
    <name evidence="2" type="ORF">ARMSODRAFT_1090427</name>
</gene>
<feature type="compositionally biased region" description="Low complexity" evidence="1">
    <location>
        <begin position="1"/>
        <end position="20"/>
    </location>
</feature>
<proteinExistence type="predicted"/>
<reference evidence="3" key="1">
    <citation type="journal article" date="2017" name="Nat. Ecol. Evol.">
        <title>Genome expansion and lineage-specific genetic innovations in the forest pathogenic fungi Armillaria.</title>
        <authorList>
            <person name="Sipos G."/>
            <person name="Prasanna A.N."/>
            <person name="Walter M.C."/>
            <person name="O'Connor E."/>
            <person name="Balint B."/>
            <person name="Krizsan K."/>
            <person name="Kiss B."/>
            <person name="Hess J."/>
            <person name="Varga T."/>
            <person name="Slot J."/>
            <person name="Riley R."/>
            <person name="Boka B."/>
            <person name="Rigling D."/>
            <person name="Barry K."/>
            <person name="Lee J."/>
            <person name="Mihaltcheva S."/>
            <person name="LaButti K."/>
            <person name="Lipzen A."/>
            <person name="Waldron R."/>
            <person name="Moloney N.M."/>
            <person name="Sperisen C."/>
            <person name="Kredics L."/>
            <person name="Vagvoelgyi C."/>
            <person name="Patrignani A."/>
            <person name="Fitzpatrick D."/>
            <person name="Nagy I."/>
            <person name="Doyle S."/>
            <person name="Anderson J.B."/>
            <person name="Grigoriev I.V."/>
            <person name="Gueldener U."/>
            <person name="Muensterkoetter M."/>
            <person name="Nagy L.G."/>
        </authorList>
    </citation>
    <scope>NUCLEOTIDE SEQUENCE [LARGE SCALE GENOMIC DNA]</scope>
    <source>
        <strain evidence="3">28-4</strain>
    </source>
</reference>
<name>A0A2H3AN16_9AGAR</name>
<dbReference type="Proteomes" id="UP000218334">
    <property type="component" value="Unassembled WGS sequence"/>
</dbReference>
<evidence type="ECO:0000313" key="2">
    <source>
        <dbReference type="EMBL" id="PBK60229.1"/>
    </source>
</evidence>
<feature type="region of interest" description="Disordered" evidence="1">
    <location>
        <begin position="92"/>
        <end position="115"/>
    </location>
</feature>
<feature type="region of interest" description="Disordered" evidence="1">
    <location>
        <begin position="1"/>
        <end position="57"/>
    </location>
</feature>
<evidence type="ECO:0000256" key="1">
    <source>
        <dbReference type="SAM" id="MobiDB-lite"/>
    </source>
</evidence>
<keyword evidence="3" id="KW-1185">Reference proteome</keyword>
<evidence type="ECO:0000313" key="3">
    <source>
        <dbReference type="Proteomes" id="UP000218334"/>
    </source>
</evidence>
<dbReference type="EMBL" id="KZ293490">
    <property type="protein sequence ID" value="PBK60229.1"/>
    <property type="molecule type" value="Genomic_DNA"/>
</dbReference>
<dbReference type="AlphaFoldDB" id="A0A2H3AN16"/>
<accession>A0A2H3AN16</accession>